<sequence length="519" mass="58355">MITKKLKILLGLELKRILKNSRSSTKRISSMVMMVLVGLAMVFYSALFTMIFVTSNHSKELALVFGLVLSLLTFFTGISNGNKNLFSRDEFEILYPMPLGEGDILMAKFIGIYLDSLFYAFAIFLIPIVWFGVIHGPLAFILNLLSVLVLPILPTFLGVLLATQISKTFRFHNTKTVLQVLGTVLFFGTYIFIMTQADKYGDQLLALWSRLSWGLRTYYLPLRFFDQVFSNQSFLGFLALFVLTALLLLLLGYFIIRNYIHNFYKEAGAGPREKKKSVTFSTRSKLQRLYKKEVKHYFWRTNYVSNTILSPILILGLGVAAFFIKPDQIFGQISGSLPGLDLAGIASYILAFVSVNAQTTYCSLSLEGENFEILEAMPLTFKDLVLPRVLLGMTLALGPILFTSLAFAYVGQVGIINGIFMVLAGILANLFGNLTGIYFDLMTLDLDWKNDLEVIKQRFSGILMSLAMVLPMFISWILTTLLNIKFVIPTSLIMCLSFMASISIVYLMLEGSKDRVKLS</sequence>
<feature type="transmembrane region" description="Helical" evidence="1">
    <location>
        <begin position="385"/>
        <end position="409"/>
    </location>
</feature>
<feature type="transmembrane region" description="Helical" evidence="1">
    <location>
        <begin position="484"/>
        <end position="509"/>
    </location>
</feature>
<name>A0A8H2M830_9FIRM</name>
<organism evidence="2 3">
    <name type="scientific">Urinicoccus massiliensis</name>
    <dbReference type="NCBI Taxonomy" id="1723382"/>
    <lineage>
        <taxon>Bacteria</taxon>
        <taxon>Bacillati</taxon>
        <taxon>Bacillota</taxon>
        <taxon>Tissierellia</taxon>
        <taxon>Tissierellales</taxon>
        <taxon>Peptoniphilaceae</taxon>
        <taxon>Urinicoccus</taxon>
    </lineage>
</organism>
<evidence type="ECO:0000313" key="2">
    <source>
        <dbReference type="EMBL" id="VFB16938.1"/>
    </source>
</evidence>
<evidence type="ECO:0000256" key="1">
    <source>
        <dbReference type="SAM" id="Phobius"/>
    </source>
</evidence>
<keyword evidence="1" id="KW-0472">Membrane</keyword>
<feature type="transmembrane region" description="Helical" evidence="1">
    <location>
        <begin position="234"/>
        <end position="256"/>
    </location>
</feature>
<dbReference type="RefSeq" id="WP_131749619.1">
    <property type="nucleotide sequence ID" value="NZ_CAACYI010000001.1"/>
</dbReference>
<dbReference type="EMBL" id="CAACYI010000001">
    <property type="protein sequence ID" value="VFB16938.1"/>
    <property type="molecule type" value="Genomic_DNA"/>
</dbReference>
<gene>
    <name evidence="2" type="ORF">NCTC13150_01513</name>
</gene>
<keyword evidence="1" id="KW-1133">Transmembrane helix</keyword>
<comment type="caution">
    <text evidence="2">The sequence shown here is derived from an EMBL/GenBank/DDBJ whole genome shotgun (WGS) entry which is preliminary data.</text>
</comment>
<proteinExistence type="predicted"/>
<feature type="transmembrane region" description="Helical" evidence="1">
    <location>
        <begin position="459"/>
        <end position="478"/>
    </location>
</feature>
<reference evidence="2 3" key="1">
    <citation type="submission" date="2019-02" db="EMBL/GenBank/DDBJ databases">
        <authorList>
            <consortium name="Pathogen Informatics"/>
        </authorList>
    </citation>
    <scope>NUCLEOTIDE SEQUENCE [LARGE SCALE GENOMIC DNA]</scope>
    <source>
        <strain evidence="2 3">3012STDY7089603</strain>
    </source>
</reference>
<dbReference type="AlphaFoldDB" id="A0A8H2M830"/>
<feature type="transmembrane region" description="Helical" evidence="1">
    <location>
        <begin position="61"/>
        <end position="78"/>
    </location>
</feature>
<dbReference type="Proteomes" id="UP000377798">
    <property type="component" value="Unassembled WGS sequence"/>
</dbReference>
<feature type="transmembrane region" description="Helical" evidence="1">
    <location>
        <begin position="31"/>
        <end position="55"/>
    </location>
</feature>
<evidence type="ECO:0008006" key="4">
    <source>
        <dbReference type="Google" id="ProtNLM"/>
    </source>
</evidence>
<feature type="transmembrane region" description="Helical" evidence="1">
    <location>
        <begin position="177"/>
        <end position="197"/>
    </location>
</feature>
<feature type="transmembrane region" description="Helical" evidence="1">
    <location>
        <begin position="140"/>
        <end position="165"/>
    </location>
</feature>
<keyword evidence="1" id="KW-0812">Transmembrane</keyword>
<accession>A0A8H2M830</accession>
<feature type="transmembrane region" description="Helical" evidence="1">
    <location>
        <begin position="415"/>
        <end position="439"/>
    </location>
</feature>
<evidence type="ECO:0000313" key="3">
    <source>
        <dbReference type="Proteomes" id="UP000377798"/>
    </source>
</evidence>
<protein>
    <recommendedName>
        <fullName evidence="4">ABC-2 type transport system permease protein</fullName>
    </recommendedName>
</protein>
<keyword evidence="3" id="KW-1185">Reference proteome</keyword>
<feature type="transmembrane region" description="Helical" evidence="1">
    <location>
        <begin position="303"/>
        <end position="324"/>
    </location>
</feature>
<feature type="transmembrane region" description="Helical" evidence="1">
    <location>
        <begin position="116"/>
        <end position="134"/>
    </location>
</feature>